<gene>
    <name evidence="1" type="ORF">QR98_0044170</name>
</gene>
<dbReference type="EMBL" id="JXLN01010568">
    <property type="protein sequence ID" value="KPM05944.1"/>
    <property type="molecule type" value="Genomic_DNA"/>
</dbReference>
<accession>A0A132A4U8</accession>
<proteinExistence type="predicted"/>
<evidence type="ECO:0000313" key="1">
    <source>
        <dbReference type="EMBL" id="KPM05944.1"/>
    </source>
</evidence>
<dbReference type="Proteomes" id="UP000616769">
    <property type="component" value="Unassembled WGS sequence"/>
</dbReference>
<evidence type="ECO:0000313" key="2">
    <source>
        <dbReference type="Proteomes" id="UP000616769"/>
    </source>
</evidence>
<dbReference type="AlphaFoldDB" id="A0A132A4U8"/>
<dbReference type="VEuPathDB" id="VectorBase:SSCA004711"/>
<reference evidence="1 2" key="1">
    <citation type="journal article" date="2015" name="Parasit. Vectors">
        <title>Draft genome of the scabies mite.</title>
        <authorList>
            <person name="Rider S.D.Jr."/>
            <person name="Morgan M.S."/>
            <person name="Arlian L.G."/>
        </authorList>
    </citation>
    <scope>NUCLEOTIDE SEQUENCE [LARGE SCALE GENOMIC DNA]</scope>
    <source>
        <strain evidence="1">Arlian Lab</strain>
    </source>
</reference>
<comment type="caution">
    <text evidence="1">The sequence shown here is derived from an EMBL/GenBank/DDBJ whole genome shotgun (WGS) entry which is preliminary data.</text>
</comment>
<sequence>MECCSYWDLIDCVHRAAKIYCSDDELDLKKLDKSLEMLALKVPLYICVEEYPRGSFRCKIRSWFIMALVLILSIILIMI</sequence>
<protein>
    <submittedName>
        <fullName evidence="1">Uncharacterized protein</fullName>
    </submittedName>
</protein>
<name>A0A132A4U8_SARSC</name>
<organism evidence="1 2">
    <name type="scientific">Sarcoptes scabiei</name>
    <name type="common">Itch mite</name>
    <name type="synonym">Acarus scabiei</name>
    <dbReference type="NCBI Taxonomy" id="52283"/>
    <lineage>
        <taxon>Eukaryota</taxon>
        <taxon>Metazoa</taxon>
        <taxon>Ecdysozoa</taxon>
        <taxon>Arthropoda</taxon>
        <taxon>Chelicerata</taxon>
        <taxon>Arachnida</taxon>
        <taxon>Acari</taxon>
        <taxon>Acariformes</taxon>
        <taxon>Sarcoptiformes</taxon>
        <taxon>Astigmata</taxon>
        <taxon>Psoroptidia</taxon>
        <taxon>Sarcoptoidea</taxon>
        <taxon>Sarcoptidae</taxon>
        <taxon>Sarcoptinae</taxon>
        <taxon>Sarcoptes</taxon>
    </lineage>
</organism>